<dbReference type="EMBL" id="CYXR01000001">
    <property type="protein sequence ID" value="CUM70522.1"/>
    <property type="molecule type" value="Genomic_DNA"/>
</dbReference>
<feature type="signal peptide" evidence="2">
    <location>
        <begin position="1"/>
        <end position="25"/>
    </location>
</feature>
<dbReference type="RefSeq" id="WP_055155505.1">
    <property type="nucleotide sequence ID" value="NZ_CYXR01000001.1"/>
</dbReference>
<dbReference type="AlphaFoldDB" id="A0A173QY38"/>
<name>A0A173QY38_9FIRM</name>
<evidence type="ECO:0000256" key="2">
    <source>
        <dbReference type="SAM" id="SignalP"/>
    </source>
</evidence>
<evidence type="ECO:0000313" key="4">
    <source>
        <dbReference type="Proteomes" id="UP000095727"/>
    </source>
</evidence>
<keyword evidence="2" id="KW-0732">Signal</keyword>
<feature type="chain" id="PRO_5038661031" description="DUF4366 domain-containing protein" evidence="2">
    <location>
        <begin position="26"/>
        <end position="261"/>
    </location>
</feature>
<organism evidence="3 4">
    <name type="scientific">Coprococcus comes</name>
    <dbReference type="NCBI Taxonomy" id="410072"/>
    <lineage>
        <taxon>Bacteria</taxon>
        <taxon>Bacillati</taxon>
        <taxon>Bacillota</taxon>
        <taxon>Clostridia</taxon>
        <taxon>Lachnospirales</taxon>
        <taxon>Lachnospiraceae</taxon>
        <taxon>Coprococcus</taxon>
    </lineage>
</organism>
<dbReference type="Proteomes" id="UP000095727">
    <property type="component" value="Unassembled WGS sequence"/>
</dbReference>
<reference evidence="3 4" key="1">
    <citation type="submission" date="2015-09" db="EMBL/GenBank/DDBJ databases">
        <authorList>
            <consortium name="Pathogen Informatics"/>
        </authorList>
    </citation>
    <scope>NUCLEOTIDE SEQUENCE [LARGE SCALE GENOMIC DNA]</scope>
    <source>
        <strain evidence="3 4">2789STDY5834962</strain>
    </source>
</reference>
<evidence type="ECO:0000313" key="3">
    <source>
        <dbReference type="EMBL" id="CUM70522.1"/>
    </source>
</evidence>
<feature type="compositionally biased region" description="Basic and acidic residues" evidence="1">
    <location>
        <begin position="48"/>
        <end position="67"/>
    </location>
</feature>
<gene>
    <name evidence="3" type="ORF">ERS852574_00151</name>
</gene>
<evidence type="ECO:0000256" key="1">
    <source>
        <dbReference type="SAM" id="MobiDB-lite"/>
    </source>
</evidence>
<accession>A0A173QY38</accession>
<protein>
    <recommendedName>
        <fullName evidence="5">DUF4366 domain-containing protein</fullName>
    </recommendedName>
</protein>
<proteinExistence type="predicted"/>
<evidence type="ECO:0008006" key="5">
    <source>
        <dbReference type="Google" id="ProtNLM"/>
    </source>
</evidence>
<dbReference type="PROSITE" id="PS51257">
    <property type="entry name" value="PROKAR_LIPOPROTEIN"/>
    <property type="match status" value="1"/>
</dbReference>
<feature type="region of interest" description="Disordered" evidence="1">
    <location>
        <begin position="32"/>
        <end position="67"/>
    </location>
</feature>
<sequence length="261" mass="28736">MRNRKVKIFALVMAGCLCLSGLTGCGGGIKMTTDDTSSKSDSGLMGSAKKEADKSDDSEADSADKEDKISDDMIGRYVSQGYENPSFGFAINLPDTYTLENRNNVALNDADIVESSNSEGTYDYLKSLISMGSAVVFSAEDGNTYIELNIQNAAVLDKTATWDEEKKIAENSVMTEEDAKKLMGEDAQVTEFQNNVEEITFLGEKHYAAQYTFKNYDVSYYGVTVFLVNEQDSQYMLAVNIIGVDLNVVDQADQFFSVYTE</sequence>